<evidence type="ECO:0000256" key="1">
    <source>
        <dbReference type="SAM" id="MobiDB-lite"/>
    </source>
</evidence>
<reference evidence="3" key="1">
    <citation type="submission" date="2021-07" db="EMBL/GenBank/DDBJ databases">
        <authorList>
            <person name="Durling M."/>
        </authorList>
    </citation>
    <scope>NUCLEOTIDE SEQUENCE</scope>
</reference>
<dbReference type="PANTHER" id="PTHR40018:SF1">
    <property type="entry name" value="[PSI+] INDUCTION PROTEIN 2"/>
    <property type="match status" value="1"/>
</dbReference>
<keyword evidence="4" id="KW-1185">Reference proteome</keyword>
<evidence type="ECO:0000313" key="3">
    <source>
        <dbReference type="EMBL" id="CAG8953593.1"/>
    </source>
</evidence>
<feature type="region of interest" description="Disordered" evidence="1">
    <location>
        <begin position="226"/>
        <end position="527"/>
    </location>
</feature>
<dbReference type="GO" id="GO:0005886">
    <property type="term" value="C:plasma membrane"/>
    <property type="evidence" value="ECO:0007669"/>
    <property type="project" value="TreeGrafter"/>
</dbReference>
<evidence type="ECO:0000313" key="4">
    <source>
        <dbReference type="Proteomes" id="UP000696280"/>
    </source>
</evidence>
<dbReference type="InterPro" id="IPR037504">
    <property type="entry name" value="PSI_induc_2"/>
</dbReference>
<accession>A0A9N9KVW6</accession>
<feature type="compositionally biased region" description="Low complexity" evidence="1">
    <location>
        <begin position="401"/>
        <end position="416"/>
    </location>
</feature>
<dbReference type="GO" id="GO:0005935">
    <property type="term" value="C:cellular bud neck"/>
    <property type="evidence" value="ECO:0007669"/>
    <property type="project" value="TreeGrafter"/>
</dbReference>
<organism evidence="3 4">
    <name type="scientific">Hymenoscyphus fraxineus</name>
    <dbReference type="NCBI Taxonomy" id="746836"/>
    <lineage>
        <taxon>Eukaryota</taxon>
        <taxon>Fungi</taxon>
        <taxon>Dikarya</taxon>
        <taxon>Ascomycota</taxon>
        <taxon>Pezizomycotina</taxon>
        <taxon>Leotiomycetes</taxon>
        <taxon>Helotiales</taxon>
        <taxon>Helotiaceae</taxon>
        <taxon>Hymenoscyphus</taxon>
    </lineage>
</organism>
<dbReference type="Proteomes" id="UP000696280">
    <property type="component" value="Unassembled WGS sequence"/>
</dbReference>
<sequence>MPHITTAMEWSVRRGLGDYFFGSLLGRRAITDDVNNVKNSFSSWDNCMQASYCKWPVIAIIIVGGLIIFSILWCVIRCLCCGMSCCCTCFSFLRCCDCCGCCSGCCDGRKDRKMKYLDEEHHARNFGGGYAPNQGYQAPAPMMNGGLITSRDPIPDSVPKFAQFEVGKNGLYTEPKPAGVSEDALPPMPSWDSASKKHVEDESAVEMKSLAPAAGQNVPLMAGTASPARNLSPGPANEYNSPPGQAIGGNGYMGIGDRSPGLPQDGLNNMGYRGSPGPGMQGQRPGYGPPTPMAMGAQGRGYGPQDPYGNGGPQPQGYYPNNGQPPMPQRQFSNESSRALVPVRQYSDNSYDEYQAPPSRGPQPGPYDNYQTPPQRGPSRGPQPQRSYDDYQNNAPPPRGPSRGPTPGHPYDNYQNNPPPPRGPSRGPVVISPGPINNAGFDFGYGDQQQQQAPPPQRQGSRDNYGGGGAPVSPYGVASPPVEKPAYPGYKPYTPPPQQALGGLPESLSAGGGRGRPPPQVWDPVHQ</sequence>
<dbReference type="AlphaFoldDB" id="A0A9N9KVW6"/>
<evidence type="ECO:0008006" key="5">
    <source>
        <dbReference type="Google" id="ProtNLM"/>
    </source>
</evidence>
<proteinExistence type="predicted"/>
<keyword evidence="2" id="KW-0472">Membrane</keyword>
<comment type="caution">
    <text evidence="3">The sequence shown here is derived from an EMBL/GenBank/DDBJ whole genome shotgun (WGS) entry which is preliminary data.</text>
</comment>
<evidence type="ECO:0000256" key="2">
    <source>
        <dbReference type="SAM" id="Phobius"/>
    </source>
</evidence>
<keyword evidence="2" id="KW-0812">Transmembrane</keyword>
<dbReference type="OrthoDB" id="5401332at2759"/>
<protein>
    <recommendedName>
        <fullName evidence="5">Fibroin-3 related protein</fullName>
    </recommendedName>
</protein>
<dbReference type="PANTHER" id="PTHR40018">
    <property type="entry name" value="[PSI+] INDUCTION PROTEIN 2"/>
    <property type="match status" value="1"/>
</dbReference>
<feature type="region of interest" description="Disordered" evidence="1">
    <location>
        <begin position="175"/>
        <end position="194"/>
    </location>
</feature>
<dbReference type="EMBL" id="CAJVRL010000051">
    <property type="protein sequence ID" value="CAG8953593.1"/>
    <property type="molecule type" value="Genomic_DNA"/>
</dbReference>
<keyword evidence="2" id="KW-1133">Transmembrane helix</keyword>
<feature type="transmembrane region" description="Helical" evidence="2">
    <location>
        <begin position="55"/>
        <end position="76"/>
    </location>
</feature>
<name>A0A9N9KVW6_9HELO</name>
<gene>
    <name evidence="3" type="ORF">HYFRA_00010052</name>
</gene>
<feature type="compositionally biased region" description="Low complexity" evidence="1">
    <location>
        <begin position="373"/>
        <end position="386"/>
    </location>
</feature>